<feature type="region of interest" description="Disordered" evidence="4">
    <location>
        <begin position="472"/>
        <end position="536"/>
    </location>
</feature>
<dbReference type="InterPro" id="IPR052652">
    <property type="entry name" value="Telomerase_Complex_Comp"/>
</dbReference>
<evidence type="ECO:0000256" key="4">
    <source>
        <dbReference type="SAM" id="MobiDB-lite"/>
    </source>
</evidence>
<protein>
    <submittedName>
        <fullName evidence="7">Telomerase protein component 1 isoform X2</fullName>
    </submittedName>
</protein>
<dbReference type="InterPro" id="IPR036322">
    <property type="entry name" value="WD40_repeat_dom_sf"/>
</dbReference>
<dbReference type="InterPro" id="IPR012816">
    <property type="entry name" value="NADAR"/>
</dbReference>
<dbReference type="Pfam" id="PF25469">
    <property type="entry name" value="WHD_NWD1"/>
    <property type="match status" value="1"/>
</dbReference>
<dbReference type="Pfam" id="PF25047">
    <property type="entry name" value="Beta-prop_TEP1_2nd"/>
    <property type="match status" value="1"/>
</dbReference>
<evidence type="ECO:0000313" key="7">
    <source>
        <dbReference type="RefSeq" id="XP_013407040.1"/>
    </source>
</evidence>
<evidence type="ECO:0000313" key="6">
    <source>
        <dbReference type="Proteomes" id="UP000085678"/>
    </source>
</evidence>
<feature type="repeat" description="WD" evidence="3">
    <location>
        <begin position="1760"/>
        <end position="1801"/>
    </location>
</feature>
<gene>
    <name evidence="7" type="primary">LOC106171286</name>
</gene>
<feature type="repeat" description="WD" evidence="3">
    <location>
        <begin position="1926"/>
        <end position="1967"/>
    </location>
</feature>
<feature type="repeat" description="WD" evidence="3">
    <location>
        <begin position="2186"/>
        <end position="2219"/>
    </location>
</feature>
<dbReference type="NCBIfam" id="TIGR02464">
    <property type="entry name" value="ribofla_fusion"/>
    <property type="match status" value="1"/>
</dbReference>
<feature type="repeat" description="WD" evidence="3">
    <location>
        <begin position="2638"/>
        <end position="2671"/>
    </location>
</feature>
<dbReference type="Pfam" id="PF25048">
    <property type="entry name" value="Beta-prop_TEP1_C"/>
    <property type="match status" value="1"/>
</dbReference>
<dbReference type="SUPFAM" id="SSF52540">
    <property type="entry name" value="P-loop containing nucleoside triphosphate hydrolases"/>
    <property type="match status" value="1"/>
</dbReference>
<dbReference type="PROSITE" id="PS50294">
    <property type="entry name" value="WD_REPEATS_REGION"/>
    <property type="match status" value="7"/>
</dbReference>
<dbReference type="CDD" id="cd15457">
    <property type="entry name" value="NADAR"/>
    <property type="match status" value="1"/>
</dbReference>
<dbReference type="InterPro" id="IPR056828">
    <property type="entry name" value="Beta-prop_TEP1_C"/>
</dbReference>
<dbReference type="Pfam" id="PF00400">
    <property type="entry name" value="WD40"/>
    <property type="match status" value="9"/>
</dbReference>
<accession>A0A1S3J9G0</accession>
<feature type="region of interest" description="Disordered" evidence="4">
    <location>
        <begin position="2294"/>
        <end position="2314"/>
    </location>
</feature>
<feature type="compositionally biased region" description="Basic and acidic residues" evidence="4">
    <location>
        <begin position="93"/>
        <end position="115"/>
    </location>
</feature>
<dbReference type="InterPro" id="IPR037214">
    <property type="entry name" value="TROVE_dom_sf"/>
</dbReference>
<sequence length="2885" mass="322212">MYNMKETSVSPRLQSNLSLSSGLRLGESGRTVPVISLKSSLLSGSLLAPHPSMSSALHTRQTSLNAIKESNETKLNLAKFTTEVNGRKKRVKSDRADDKKKREKKEKMLVSKEKSNTAVRPKLQLTPKSLVGSGTPSVMSSVTVTNPKLVNYGVSQGVSHASLKTNLGLDTTSSSLTLGMSSYKLTKPQNVKPTSALTTGLSVLATQAKKGISNTRVSLLGSQGLASSSLCQAKLGSLKSSASIPPPGTGLSGLSSNGKKPEKPPVKSKKKLTSKQAENVNHLPKDVAPAPLYDFYMPEWREEKLDKPKFTTPEMDGSIARITQTLDDVTTLKRNFVNAVSASLLSAPDFKNPKDSTRLQLMSMAQQLAAYDPEFILKVALYTRQELNIRTTANFLLAFSSFGSENGCRPYLRKYYGCSIQLPSDWIDVAEQYQTFHDKSLKEGSLPVALRKAMAAKFQDFDKYQLAKYNKEKSKKKKAKKEKDTSRKSADRAQPVFKPSKKAESDSDSDSSDDEDFLNFLKDSDSETEEEREQKTFTLKQLIRKIHITEPVEHVMCLIGKRYPETLEEFYKSRLPGTWDEERAGKRMKLPTPETWETQVSMKGNKAEVWQDLLEHKKLPFMAMLRNLRNMIKAGISEKYTTKVIKRLTDVRSVVNSRQFPFRFFSAYEVLNSLEKEYEQNQKQLVEEAVAGSSSWSRGRGRGRGCGRGGRGGGRGGRWDKKKNAKTKEVPFDPPLLNRYRKALDTAIKIATTYNVQPIKGTTVIFCNLGKTMNRPCTAAKGLGKPRQVSEIAVLLGLMCKYSCEESKMVVYGNSSYLEVDLEKGTILDNMQSVLGSAFMVNNQQDTDAVVPDGILRDLLRDRTQVDNLIILSDGMSLESVEGQNVSDFLKKYRRLVNPNMLFVNVDLGGKSSGFNKSVQPEHDNDIFIAGYSDQILRFIAERGESGQLTHIDKIDEKYNLTAKVPGLEKKPYAVKPAVEHPLPIAALKPRWRTARVFISSTFRDMHGERDLLTRFVFPELRARGKQHFLNVYEVDLRWGVTEEDTRSNKTLELCLTEITKCQFFIGILGERYGWVPDKYVVPDSPEFDWVRDYPPGCSITELEMHSACMSNPDEKKDQAFFFLRDKSWQKDLPKKYLQDFAAESPSSATKMEALKERIRSSGLEVFDGYPCKWGGVVDGQPMVSGLEDFGFRTLNCLWNAVKKFFPDEDAVLDEISHETSQHEAFLEARVSSFTGRKAQMKMCLERLRTMKEGILMLSGKPGCGKTSLVANLISQYDADIGAKTHFIHFVGATPESTNITFALKRLCTELIRRFGLEMDVPQDYKNLCGELKTILTEASQASGSPLLLVFDGLEMLEDYHQARSLTWIPEEIPENVIFLMSTVENSECHRALSRRQHSSVQLSGLDLWDKPEVVRNQLARHKKTLVETGFNNQMKLLTSKREANNPLFLNLACEELRVFGVYEKITEKLKSLPHTVPLLLQEVLARLEQDHGQLLVSTALTLLVCARKGLFEEELHMLLSYHQKLQHVKYTVQDVLNVPLEPEHQIPQAVFAPLLRSLKTFLRPVTTTSLLSLAHAEIERSIRQRYMRGSSTELEIMLHRLLAGYFWLNADPDKNGSWQGSNQRAFSELTYHLSCTGAFSELEDILCSLKFLRAKCMLGQASELLEDFLVKGASSKSQERSRQKFLSQPRIVQYQSFVSRNLHVLSSVPALTWQQALNEPESSAPAQDIQSLLESVDMDLGLIKWKNKPEWSDPCLLTLSDFTMPVTCLAISPDGQFFVCGSDDCVVRLYDLNTGKEQRSFTGHSHTISDVCFVGKDKICSASLDQTLSLWDLNDGHRISVMKGNNRRVSSCSSDAKGSIIVSTAWDCYIKVWQGKDGVEVSKFTDVCPVNCVAFHPEGQLIVTGSWDASLKIWDTLNKNRKAILRGHSSSVRSVAYSPSGRHIASASLDGEVRLWNAANGTQVGTLSGHTLPVNKLVFSPAGQELITVSDDHKIKVWSGHLGQPVNSIGQEEYGAATSVALSRNGQYVVVGYHEGQTRRFDIRSGLLDFEVHHHQASVKCVHCVDHRESVIITGSADNTALALDPLTGKALFSLTGHTNSVLCIDSRLDWLATGSEDFQARMFDRKRGGPPYAVLSGHVAPVTGCSFNAEGSLLVTSCRGACLMVWNIQDLFPGDKNIPMNVISACHADWVNGCMWSNTGDFVVTASNDFNLKLWDILKATPKEKLTMTGHMAAVNAVAYKYGCIVSASSDGQMKVWSHKGTEITTLYGHKLRANACDIFVQVQEKDKVEEETNEVSDWATEVETEEWKAEHEKSMKGKKDIKVEDVMVASCGDDGMVWIWRPLQGNQLGTLLGHSDRVISVAAGIDKVCSSSLDKTIKMWQNEFSKTMTRDSHDAEISAMTWSADGQYAITASRDGHVRVWSFEEDSSKKTYLKCQCSFKAHQHAITGVCFVSLYCFAVSSEDGTASQWKIDSNEKRIAVRKLKPFGNTMPINCITSCDGHIWFAKWDKRLYSFNQRYEEKIYPLQDNQQDFHHTHWILDMTARKGILSGDMTYQVCTVGAAGTVKEYAVSIKKPKADLMHCTEIKPPADVKGRGKSPANWLLCTGCHNNKIYVGDSSGQLSVLHSPGKCLPDTKKVHASAINSVQIVGEEEPTIFTASSDKTIKVWDHQMKQIGQYFTQSPVMKLAVQPSSGDQSTRLVLCGDQLGNVLVLEWIGNVKAPGTKTDGKVTLFWNHTSPFSQWYPAKFTLDGQKFSCAEQYMMYSKAMMFSDKKTADLIMSTNSPKEQKELGRKVKGFQPDVWGALVDDVVKKANMAKFTQNGHLKKLLLGTGSSMLAEASAEDRIWGTGLSAEHKQAYDMAQWPGKNKLGKILCEVRESCRK</sequence>
<feature type="compositionally biased region" description="Acidic residues" evidence="4">
    <location>
        <begin position="506"/>
        <end position="517"/>
    </location>
</feature>
<dbReference type="Pfam" id="PF13191">
    <property type="entry name" value="AAA_16"/>
    <property type="match status" value="1"/>
</dbReference>
<dbReference type="InParanoid" id="A0A1S3J9G0"/>
<dbReference type="Gene3D" id="2.130.10.10">
    <property type="entry name" value="YVTN repeat-like/Quinoprotein amine dehydrogenase"/>
    <property type="match status" value="7"/>
</dbReference>
<name>A0A1S3J9G0_LINAN</name>
<dbReference type="PROSITE" id="PS00678">
    <property type="entry name" value="WD_REPEATS_1"/>
    <property type="match status" value="2"/>
</dbReference>
<dbReference type="InterPro" id="IPR001680">
    <property type="entry name" value="WD40_rpt"/>
</dbReference>
<feature type="compositionally biased region" description="Basic and acidic residues" evidence="4">
    <location>
        <begin position="481"/>
        <end position="491"/>
    </location>
</feature>
<feature type="repeat" description="WD" evidence="3">
    <location>
        <begin position="1968"/>
        <end position="2009"/>
    </location>
</feature>
<dbReference type="Pfam" id="PF19334">
    <property type="entry name" value="DUF5920"/>
    <property type="match status" value="1"/>
</dbReference>
<proteinExistence type="predicted"/>
<feature type="repeat" description="WD" evidence="3">
    <location>
        <begin position="2393"/>
        <end position="2434"/>
    </location>
</feature>
<dbReference type="SMART" id="SM00320">
    <property type="entry name" value="WD40"/>
    <property type="match status" value="17"/>
</dbReference>
<dbReference type="Pfam" id="PF17908">
    <property type="entry name" value="APAF1_C"/>
    <property type="match status" value="1"/>
</dbReference>
<dbReference type="GO" id="GO:0003720">
    <property type="term" value="F:telomerase activity"/>
    <property type="evidence" value="ECO:0007669"/>
    <property type="project" value="TreeGrafter"/>
</dbReference>
<dbReference type="RefSeq" id="XP_013407040.1">
    <property type="nucleotide sequence ID" value="XM_013551586.1"/>
</dbReference>
<feature type="repeat" description="WD" evidence="3">
    <location>
        <begin position="2354"/>
        <end position="2393"/>
    </location>
</feature>
<dbReference type="InterPro" id="IPR025139">
    <property type="entry name" value="DUF4062"/>
</dbReference>
<evidence type="ECO:0000256" key="3">
    <source>
        <dbReference type="PROSITE-ProRule" id="PRU00221"/>
    </source>
</evidence>
<dbReference type="GO" id="GO:0070034">
    <property type="term" value="F:telomerase RNA binding"/>
    <property type="evidence" value="ECO:0007669"/>
    <property type="project" value="TreeGrafter"/>
</dbReference>
<dbReference type="InterPro" id="IPR041664">
    <property type="entry name" value="AAA_16"/>
</dbReference>
<dbReference type="InterPro" id="IPR045804">
    <property type="entry name" value="DUF5920"/>
</dbReference>
<keyword evidence="1 3" id="KW-0853">WD repeat</keyword>
<dbReference type="Gene3D" id="3.40.50.300">
    <property type="entry name" value="P-loop containing nucleotide triphosphate hydrolases"/>
    <property type="match status" value="1"/>
</dbReference>
<dbReference type="InterPro" id="IPR037238">
    <property type="entry name" value="YbiA-like_sf"/>
</dbReference>
<dbReference type="SUPFAM" id="SSF50978">
    <property type="entry name" value="WD40 repeat-like"/>
    <property type="match status" value="3"/>
</dbReference>
<dbReference type="Gene3D" id="1.25.40.370">
    <property type="match status" value="1"/>
</dbReference>
<feature type="region of interest" description="Disordered" evidence="4">
    <location>
        <begin position="239"/>
        <end position="283"/>
    </location>
</feature>
<feature type="repeat" description="WD" evidence="3">
    <location>
        <begin position="2137"/>
        <end position="2171"/>
    </location>
</feature>
<dbReference type="GO" id="GO:0000722">
    <property type="term" value="P:telomere maintenance via recombination"/>
    <property type="evidence" value="ECO:0007669"/>
    <property type="project" value="TreeGrafter"/>
</dbReference>
<dbReference type="PANTHER" id="PTHR44791:SF1">
    <property type="entry name" value="TELOMERASE PROTEIN COMPONENT 1"/>
    <property type="match status" value="1"/>
</dbReference>
<dbReference type="SUPFAM" id="SSF143990">
    <property type="entry name" value="YbiA-like"/>
    <property type="match status" value="1"/>
</dbReference>
<dbReference type="InterPro" id="IPR056829">
    <property type="entry name" value="Beta-prop_TEP1_2nd"/>
</dbReference>
<dbReference type="InterPro" id="IPR041452">
    <property type="entry name" value="APAF1_C"/>
</dbReference>
<feature type="region of interest" description="Disordered" evidence="4">
    <location>
        <begin position="84"/>
        <end position="117"/>
    </location>
</feature>
<evidence type="ECO:0000256" key="2">
    <source>
        <dbReference type="ARBA" id="ARBA00022737"/>
    </source>
</evidence>
<dbReference type="PROSITE" id="PS50082">
    <property type="entry name" value="WD_REPEATS_2"/>
    <property type="match status" value="11"/>
</dbReference>
<dbReference type="SUPFAM" id="SSF140864">
    <property type="entry name" value="TROVE domain-like"/>
    <property type="match status" value="1"/>
</dbReference>
<feature type="repeat" description="WD" evidence="3">
    <location>
        <begin position="1802"/>
        <end position="1842"/>
    </location>
</feature>
<organism evidence="6 7">
    <name type="scientific">Lingula anatina</name>
    <name type="common">Brachiopod</name>
    <name type="synonym">Lingula unguis</name>
    <dbReference type="NCBI Taxonomy" id="7574"/>
    <lineage>
        <taxon>Eukaryota</taxon>
        <taxon>Metazoa</taxon>
        <taxon>Spiralia</taxon>
        <taxon>Lophotrochozoa</taxon>
        <taxon>Brachiopoda</taxon>
        <taxon>Linguliformea</taxon>
        <taxon>Lingulata</taxon>
        <taxon>Lingulida</taxon>
        <taxon>Linguloidea</taxon>
        <taxon>Lingulidae</taxon>
        <taxon>Lingula</taxon>
    </lineage>
</organism>
<dbReference type="InterPro" id="IPR057588">
    <property type="entry name" value="NWD1/2-like_WH"/>
</dbReference>
<feature type="compositionally biased region" description="Acidic residues" evidence="4">
    <location>
        <begin position="2294"/>
        <end position="2307"/>
    </location>
</feature>
<dbReference type="Gene3D" id="3.40.50.410">
    <property type="entry name" value="von Willebrand factor, type A domain"/>
    <property type="match status" value="1"/>
</dbReference>
<dbReference type="InterPro" id="IPR011047">
    <property type="entry name" value="Quinoprotein_ADH-like_sf"/>
</dbReference>
<dbReference type="InterPro" id="IPR027417">
    <property type="entry name" value="P-loop_NTPase"/>
</dbReference>
<keyword evidence="2" id="KW-0677">Repeat</keyword>
<dbReference type="GO" id="GO:0016887">
    <property type="term" value="F:ATP hydrolysis activity"/>
    <property type="evidence" value="ECO:0007669"/>
    <property type="project" value="InterPro"/>
</dbReference>
<feature type="compositionally biased region" description="Gly residues" evidence="4">
    <location>
        <begin position="706"/>
        <end position="716"/>
    </location>
</feature>
<feature type="repeat" description="WD" evidence="3">
    <location>
        <begin position="1891"/>
        <end position="1916"/>
    </location>
</feature>
<dbReference type="STRING" id="7574.A0A1S3J9G0"/>
<dbReference type="OrthoDB" id="427368at2759"/>
<dbReference type="GO" id="GO:0005697">
    <property type="term" value="C:telomerase holoenzyme complex"/>
    <property type="evidence" value="ECO:0007669"/>
    <property type="project" value="TreeGrafter"/>
</dbReference>
<dbReference type="Pfam" id="PF08719">
    <property type="entry name" value="NADAR"/>
    <property type="match status" value="1"/>
</dbReference>
<dbReference type="GeneID" id="106171286"/>
<dbReference type="InterPro" id="IPR008858">
    <property type="entry name" value="TROVE_dom"/>
</dbReference>
<dbReference type="PANTHER" id="PTHR44791">
    <property type="entry name" value="TELOMERASE PROTEIN COMPONENT 1 TEP1"/>
    <property type="match status" value="1"/>
</dbReference>
<dbReference type="SUPFAM" id="SSF50998">
    <property type="entry name" value="Quinoprotein alcohol dehydrogenase-like"/>
    <property type="match status" value="1"/>
</dbReference>
<reference evidence="7" key="1">
    <citation type="submission" date="2025-08" db="UniProtKB">
        <authorList>
            <consortium name="RefSeq"/>
        </authorList>
    </citation>
    <scope>IDENTIFICATION</scope>
    <source>
        <tissue evidence="7">Gonads</tissue>
    </source>
</reference>
<feature type="repeat" description="WD" evidence="3">
    <location>
        <begin position="2230"/>
        <end position="2260"/>
    </location>
</feature>
<keyword evidence="6" id="KW-1185">Reference proteome</keyword>
<dbReference type="Pfam" id="PF13271">
    <property type="entry name" value="DUF4062"/>
    <property type="match status" value="1"/>
</dbReference>
<dbReference type="Gene3D" id="1.10.357.40">
    <property type="entry name" value="YbiA-like"/>
    <property type="match status" value="1"/>
</dbReference>
<dbReference type="InterPro" id="IPR019775">
    <property type="entry name" value="WD40_repeat_CS"/>
</dbReference>
<dbReference type="PROSITE" id="PS50988">
    <property type="entry name" value="TROVE"/>
    <property type="match status" value="1"/>
</dbReference>
<evidence type="ECO:0000256" key="1">
    <source>
        <dbReference type="ARBA" id="ARBA00022574"/>
    </source>
</evidence>
<dbReference type="Proteomes" id="UP000085678">
    <property type="component" value="Unplaced"/>
</dbReference>
<evidence type="ECO:0000259" key="5">
    <source>
        <dbReference type="PROSITE" id="PS50988"/>
    </source>
</evidence>
<dbReference type="InterPro" id="IPR036465">
    <property type="entry name" value="vWFA_dom_sf"/>
</dbReference>
<feature type="domain" description="TROVE" evidence="5">
    <location>
        <begin position="312"/>
        <end position="761"/>
    </location>
</feature>
<dbReference type="Pfam" id="PF05731">
    <property type="entry name" value="TROVE"/>
    <property type="match status" value="1"/>
</dbReference>
<feature type="region of interest" description="Disordered" evidence="4">
    <location>
        <begin position="694"/>
        <end position="731"/>
    </location>
</feature>
<dbReference type="CDD" id="cd00200">
    <property type="entry name" value="WD40"/>
    <property type="match status" value="3"/>
</dbReference>
<dbReference type="InterPro" id="IPR015943">
    <property type="entry name" value="WD40/YVTN_repeat-like_dom_sf"/>
</dbReference>